<dbReference type="STRING" id="658196.A0A397T1Q3"/>
<dbReference type="SUPFAM" id="SSF56112">
    <property type="entry name" value="Protein kinase-like (PK-like)"/>
    <property type="match status" value="1"/>
</dbReference>
<dbReference type="InterPro" id="IPR011009">
    <property type="entry name" value="Kinase-like_dom_sf"/>
</dbReference>
<dbReference type="EMBL" id="QKYT01000158">
    <property type="protein sequence ID" value="RIA91269.1"/>
    <property type="molecule type" value="Genomic_DNA"/>
</dbReference>
<reference evidence="1 2" key="1">
    <citation type="submission" date="2018-06" db="EMBL/GenBank/DDBJ databases">
        <title>Comparative genomics reveals the genomic features of Rhizophagus irregularis, R. cerebriforme, R. diaphanum and Gigaspora rosea, and their symbiotic lifestyle signature.</title>
        <authorList>
            <person name="Morin E."/>
            <person name="San Clemente H."/>
            <person name="Chen E.C.H."/>
            <person name="De La Providencia I."/>
            <person name="Hainaut M."/>
            <person name="Kuo A."/>
            <person name="Kohler A."/>
            <person name="Murat C."/>
            <person name="Tang N."/>
            <person name="Roy S."/>
            <person name="Loubradou J."/>
            <person name="Henrissat B."/>
            <person name="Grigoriev I.V."/>
            <person name="Corradi N."/>
            <person name="Roux C."/>
            <person name="Martin F.M."/>
        </authorList>
    </citation>
    <scope>NUCLEOTIDE SEQUENCE [LARGE SCALE GENOMIC DNA]</scope>
    <source>
        <strain evidence="1 2">DAOM 227022</strain>
    </source>
</reference>
<comment type="caution">
    <text evidence="1">The sequence shown here is derived from an EMBL/GenBank/DDBJ whole genome shotgun (WGS) entry which is preliminary data.</text>
</comment>
<evidence type="ECO:0000313" key="1">
    <source>
        <dbReference type="EMBL" id="RIA91269.1"/>
    </source>
</evidence>
<keyword evidence="2" id="KW-1185">Reference proteome</keyword>
<dbReference type="OrthoDB" id="2408331at2759"/>
<name>A0A397T1Q3_9GLOM</name>
<gene>
    <name evidence="1" type="ORF">C1645_768058</name>
</gene>
<proteinExistence type="predicted"/>
<accession>A0A397T1Q3</accession>
<evidence type="ECO:0008006" key="3">
    <source>
        <dbReference type="Google" id="ProtNLM"/>
    </source>
</evidence>
<evidence type="ECO:0000313" key="2">
    <source>
        <dbReference type="Proteomes" id="UP000265703"/>
    </source>
</evidence>
<dbReference type="Gene3D" id="1.10.10.1010">
    <property type="entry name" value="Intein homing endonuclease, domain IV"/>
    <property type="match status" value="1"/>
</dbReference>
<protein>
    <recommendedName>
        <fullName evidence="3">Protein kinase domain-containing protein</fullName>
    </recommendedName>
</protein>
<dbReference type="Proteomes" id="UP000265703">
    <property type="component" value="Unassembled WGS sequence"/>
</dbReference>
<sequence length="621" mass="75225">MTEEMEEIIFNNSSSVENIHPINKYDYIFEQKVGFFKTLDYDLGLDERKINFKKYDYILCEDCNQKIESSSLLCYNCYNKEPHWNERNRMKYGICKLCFKSNVSQFDCCKIFRTSDYYLDLWERKTKYRVYKHILCEKCNQEIDQEIDEYNYYCKGCYNKETDTNKKNYMKYGSNFKIFKTSDYYLNFGERKAKYEMKYRLKFGIFKTSDYDLDFEERKAKYRGYNCILCENCNQEIDNIYCCYCKYCYNKETSEDARNLIKYGKCKICAKVKNNFGECCSTYEFKRFLENFDKWISKNKVTDNYNDIFKEPKVGISDYDLDENDRLVKYKDYDYILCEKRCNKRFSYYYCFDCYEKKAKEIKELLSKLQDYENFYSKLYDKETKKLKELKELQSILKDYENVYFNLDHKLGIFKQIIQQLENIKNQIESKKILVKNIRYGGIHECDLKFRSYCNCYDKETDSSEKKRMKFGKCKECFKINENLDDDCLLCKPKHFENDFVNWTSGNETIDKSIQENQLPVRTHGLLEWIPYDKFTNIKYIAEGGFAKVYSAMWIDGRIKKWSQLSNSWRREGPITIALKVLKNSENISEDFLNEVNKKENLKMKVSFILQLLFNFYYLCL</sequence>
<dbReference type="AlphaFoldDB" id="A0A397T1Q3"/>
<organism evidence="1 2">
    <name type="scientific">Glomus cerebriforme</name>
    <dbReference type="NCBI Taxonomy" id="658196"/>
    <lineage>
        <taxon>Eukaryota</taxon>
        <taxon>Fungi</taxon>
        <taxon>Fungi incertae sedis</taxon>
        <taxon>Mucoromycota</taxon>
        <taxon>Glomeromycotina</taxon>
        <taxon>Glomeromycetes</taxon>
        <taxon>Glomerales</taxon>
        <taxon>Glomeraceae</taxon>
        <taxon>Glomus</taxon>
    </lineage>
</organism>